<gene>
    <name evidence="1" type="ORF">E2562_005300</name>
</gene>
<accession>A0A6G1EF85</accession>
<dbReference type="OrthoDB" id="685415at2759"/>
<dbReference type="AlphaFoldDB" id="A0A6G1EF85"/>
<sequence>MERPYPWLDEKSTTRLLMRWQKEGHRRWVGTAEHEFPHTGFELSESFQSGIFQGDALIGDDKILVSMADVVFFVFDCVDCIWTPRS</sequence>
<name>A0A6G1EF85_9ORYZ</name>
<proteinExistence type="predicted"/>
<comment type="caution">
    <text evidence="1">The sequence shown here is derived from an EMBL/GenBank/DDBJ whole genome shotgun (WGS) entry which is preliminary data.</text>
</comment>
<evidence type="ECO:0000313" key="1">
    <source>
        <dbReference type="EMBL" id="KAF0923341.1"/>
    </source>
</evidence>
<keyword evidence="2" id="KW-1185">Reference proteome</keyword>
<protein>
    <submittedName>
        <fullName evidence="1">Uncharacterized protein</fullName>
    </submittedName>
</protein>
<evidence type="ECO:0000313" key="2">
    <source>
        <dbReference type="Proteomes" id="UP000479710"/>
    </source>
</evidence>
<dbReference type="EMBL" id="SPHZ02000003">
    <property type="protein sequence ID" value="KAF0923341.1"/>
    <property type="molecule type" value="Genomic_DNA"/>
</dbReference>
<reference evidence="1 2" key="1">
    <citation type="submission" date="2019-11" db="EMBL/GenBank/DDBJ databases">
        <title>Whole genome sequence of Oryza granulata.</title>
        <authorList>
            <person name="Li W."/>
        </authorList>
    </citation>
    <scope>NUCLEOTIDE SEQUENCE [LARGE SCALE GENOMIC DNA]</scope>
    <source>
        <strain evidence="2">cv. Menghai</strain>
        <tissue evidence="1">Leaf</tissue>
    </source>
</reference>
<organism evidence="1 2">
    <name type="scientific">Oryza meyeriana var. granulata</name>
    <dbReference type="NCBI Taxonomy" id="110450"/>
    <lineage>
        <taxon>Eukaryota</taxon>
        <taxon>Viridiplantae</taxon>
        <taxon>Streptophyta</taxon>
        <taxon>Embryophyta</taxon>
        <taxon>Tracheophyta</taxon>
        <taxon>Spermatophyta</taxon>
        <taxon>Magnoliopsida</taxon>
        <taxon>Liliopsida</taxon>
        <taxon>Poales</taxon>
        <taxon>Poaceae</taxon>
        <taxon>BOP clade</taxon>
        <taxon>Oryzoideae</taxon>
        <taxon>Oryzeae</taxon>
        <taxon>Oryzinae</taxon>
        <taxon>Oryza</taxon>
        <taxon>Oryza meyeriana</taxon>
    </lineage>
</organism>
<dbReference type="Proteomes" id="UP000479710">
    <property type="component" value="Unassembled WGS sequence"/>
</dbReference>